<sequence length="112" mass="12489">MTVGRNDPCPCGKTNKDGKPVKFKKCCLPIHRLQRETWQRLFCKACGAPARIPTREAPLKGMGLKRPPSKLTLIRGLCSDCWDESPTVSLPNGTYQLGSSRCSIISRERTDQ</sequence>
<gene>
    <name evidence="1" type="ORF">LCGC14_1018440</name>
</gene>
<accession>A0A0F9NJQ8</accession>
<evidence type="ECO:0000313" key="1">
    <source>
        <dbReference type="EMBL" id="KKN12227.1"/>
    </source>
</evidence>
<organism evidence="1">
    <name type="scientific">marine sediment metagenome</name>
    <dbReference type="NCBI Taxonomy" id="412755"/>
    <lineage>
        <taxon>unclassified sequences</taxon>
        <taxon>metagenomes</taxon>
        <taxon>ecological metagenomes</taxon>
    </lineage>
</organism>
<comment type="caution">
    <text evidence="1">The sequence shown here is derived from an EMBL/GenBank/DDBJ whole genome shotgun (WGS) entry which is preliminary data.</text>
</comment>
<reference evidence="1" key="1">
    <citation type="journal article" date="2015" name="Nature">
        <title>Complex archaea that bridge the gap between prokaryotes and eukaryotes.</title>
        <authorList>
            <person name="Spang A."/>
            <person name="Saw J.H."/>
            <person name="Jorgensen S.L."/>
            <person name="Zaremba-Niedzwiedzka K."/>
            <person name="Martijn J."/>
            <person name="Lind A.E."/>
            <person name="van Eijk R."/>
            <person name="Schleper C."/>
            <person name="Guy L."/>
            <person name="Ettema T.J."/>
        </authorList>
    </citation>
    <scope>NUCLEOTIDE SEQUENCE</scope>
</reference>
<name>A0A0F9NJQ8_9ZZZZ</name>
<dbReference type="EMBL" id="LAZR01004052">
    <property type="protein sequence ID" value="KKN12227.1"/>
    <property type="molecule type" value="Genomic_DNA"/>
</dbReference>
<proteinExistence type="predicted"/>
<protein>
    <submittedName>
        <fullName evidence="1">Uncharacterized protein</fullName>
    </submittedName>
</protein>
<dbReference type="AlphaFoldDB" id="A0A0F9NJQ8"/>